<comment type="caution">
    <text evidence="6">The sequence shown here is derived from an EMBL/GenBank/DDBJ whole genome shotgun (WGS) entry which is preliminary data.</text>
</comment>
<evidence type="ECO:0000313" key="7">
    <source>
        <dbReference type="Proteomes" id="UP000694240"/>
    </source>
</evidence>
<feature type="transmembrane region" description="Helical" evidence="5">
    <location>
        <begin position="364"/>
        <end position="386"/>
    </location>
</feature>
<feature type="transmembrane region" description="Helical" evidence="5">
    <location>
        <begin position="461"/>
        <end position="483"/>
    </location>
</feature>
<keyword evidence="3 5" id="KW-1133">Transmembrane helix</keyword>
<dbReference type="Pfam" id="PF06423">
    <property type="entry name" value="GWT1"/>
    <property type="match status" value="1"/>
</dbReference>
<proteinExistence type="predicted"/>
<dbReference type="GO" id="GO:0032216">
    <property type="term" value="F:glucosaminyl-phosphatidylinositol O-acyltransferase activity"/>
    <property type="evidence" value="ECO:0007669"/>
    <property type="project" value="TreeGrafter"/>
</dbReference>
<evidence type="ECO:0000256" key="3">
    <source>
        <dbReference type="ARBA" id="ARBA00022989"/>
    </source>
</evidence>
<keyword evidence="7" id="KW-1185">Reference proteome</keyword>
<accession>A0A8T1Y5Z9</accession>
<dbReference type="AlphaFoldDB" id="A0A8T1Y5Z9"/>
<feature type="transmembrane region" description="Helical" evidence="5">
    <location>
        <begin position="265"/>
        <end position="285"/>
    </location>
</feature>
<protein>
    <submittedName>
        <fullName evidence="6">Phosphatidylinositol anchor biosynthesis protein PIGW/GWT1</fullName>
    </submittedName>
</protein>
<reference evidence="6 7" key="1">
    <citation type="submission" date="2020-12" db="EMBL/GenBank/DDBJ databases">
        <title>Concerted genomic and epigenomic changes stabilize Arabidopsis allopolyploids.</title>
        <authorList>
            <person name="Chen Z."/>
        </authorList>
    </citation>
    <scope>NUCLEOTIDE SEQUENCE [LARGE SCALE GENOMIC DNA]</scope>
    <source>
        <strain evidence="6">Allo738</strain>
        <tissue evidence="6">Leaf</tissue>
    </source>
</reference>
<feature type="transmembrane region" description="Helical" evidence="5">
    <location>
        <begin position="168"/>
        <end position="189"/>
    </location>
</feature>
<evidence type="ECO:0000256" key="1">
    <source>
        <dbReference type="ARBA" id="ARBA00004141"/>
    </source>
</evidence>
<dbReference type="PIRSF" id="PIRSF017321">
    <property type="entry name" value="GWT1"/>
    <property type="match status" value="1"/>
</dbReference>
<dbReference type="EMBL" id="JAEFBK010000012">
    <property type="protein sequence ID" value="KAG7542437.1"/>
    <property type="molecule type" value="Genomic_DNA"/>
</dbReference>
<dbReference type="Proteomes" id="UP000694240">
    <property type="component" value="Chromosome 12"/>
</dbReference>
<evidence type="ECO:0000256" key="2">
    <source>
        <dbReference type="ARBA" id="ARBA00022692"/>
    </source>
</evidence>
<evidence type="ECO:0000313" key="6">
    <source>
        <dbReference type="EMBL" id="KAG7542437.1"/>
    </source>
</evidence>
<dbReference type="GO" id="GO:0006506">
    <property type="term" value="P:GPI anchor biosynthetic process"/>
    <property type="evidence" value="ECO:0007669"/>
    <property type="project" value="InterPro"/>
</dbReference>
<organism evidence="6 7">
    <name type="scientific">Arabidopsis thaliana x Arabidopsis arenosa</name>
    <dbReference type="NCBI Taxonomy" id="1240361"/>
    <lineage>
        <taxon>Eukaryota</taxon>
        <taxon>Viridiplantae</taxon>
        <taxon>Streptophyta</taxon>
        <taxon>Embryophyta</taxon>
        <taxon>Tracheophyta</taxon>
        <taxon>Spermatophyta</taxon>
        <taxon>Magnoliopsida</taxon>
        <taxon>eudicotyledons</taxon>
        <taxon>Gunneridae</taxon>
        <taxon>Pentapetalae</taxon>
        <taxon>rosids</taxon>
        <taxon>malvids</taxon>
        <taxon>Brassicales</taxon>
        <taxon>Brassicaceae</taxon>
        <taxon>Camelineae</taxon>
        <taxon>Arabidopsis</taxon>
    </lineage>
</organism>
<name>A0A8T1Y5Z9_9BRAS</name>
<feature type="transmembrane region" description="Helical" evidence="5">
    <location>
        <begin position="398"/>
        <end position="419"/>
    </location>
</feature>
<feature type="transmembrane region" description="Helical" evidence="5">
    <location>
        <begin position="47"/>
        <end position="66"/>
    </location>
</feature>
<dbReference type="PANTHER" id="PTHR20661">
    <property type="entry name" value="PHOSPHATIDYLINOSITOL-GLYCAN BIOSYNTHESIS CLASS W PROTEIN"/>
    <property type="match status" value="1"/>
</dbReference>
<comment type="subcellular location">
    <subcellularLocation>
        <location evidence="1">Membrane</location>
        <topology evidence="1">Multi-pass membrane protein</topology>
    </subcellularLocation>
</comment>
<feature type="transmembrane region" description="Helical" evidence="5">
    <location>
        <begin position="292"/>
        <end position="313"/>
    </location>
</feature>
<feature type="transmembrane region" description="Helical" evidence="5">
    <location>
        <begin position="128"/>
        <end position="147"/>
    </location>
</feature>
<feature type="transmembrane region" description="Helical" evidence="5">
    <location>
        <begin position="201"/>
        <end position="218"/>
    </location>
</feature>
<feature type="transmembrane region" description="Helical" evidence="5">
    <location>
        <begin position="230"/>
        <end position="250"/>
    </location>
</feature>
<evidence type="ECO:0000256" key="5">
    <source>
        <dbReference type="SAM" id="Phobius"/>
    </source>
</evidence>
<keyword evidence="4 5" id="KW-0472">Membrane</keyword>
<dbReference type="GO" id="GO:0072659">
    <property type="term" value="P:protein localization to plasma membrane"/>
    <property type="evidence" value="ECO:0007669"/>
    <property type="project" value="TreeGrafter"/>
</dbReference>
<evidence type="ECO:0000256" key="4">
    <source>
        <dbReference type="ARBA" id="ARBA00023136"/>
    </source>
</evidence>
<feature type="transmembrane region" description="Helical" evidence="5">
    <location>
        <begin position="102"/>
        <end position="122"/>
    </location>
</feature>
<dbReference type="GO" id="GO:0016020">
    <property type="term" value="C:membrane"/>
    <property type="evidence" value="ECO:0007669"/>
    <property type="project" value="UniProtKB-SubCell"/>
</dbReference>
<sequence>MVDQRGGLTKVYIFFNLLSFLMMDSLPKQTLNPNKHLKEQFVSNLDGSSILEIAALLTIVPLLVLLRYSIDFHWKIDYNNGGNAVSSKKNDDEIVVYRNWKAYTNAISLDFIFIVFPMLLFFTVLSEWVYLGAVLLSLLLLILSVTAKRSSSGLQRGPSLSFRASVSSYRVALMLITCLCILAVDFTIFPRRYAKTETYGTSLMDLGVGSFVLANAIVSRQARDVSSGNWITGLKGTAPLLLLAFIRLVTTSGVDYQVHVTEYGVHWNFFFTLAAISILTSFVNIPAKYCGILGFSVLAGYQTWLISGLNTYLLSDERGTDIISKNKEGVYSILGYWGMYLLGVHLGYRLFYAKHSNIRSTTSSIARVFLVSLLLWIVTILLDNYVERISRRTCNMPYVTWVLAQDLQALGIFMLSSYIPMNKLSSLEEAIDQNLLATFLLANLVTGMVNLTVDTIFASPFSSLLILTAYAFALSAIIGTIHFSGSRLKFW</sequence>
<feature type="transmembrane region" description="Helical" evidence="5">
    <location>
        <begin position="7"/>
        <end position="27"/>
    </location>
</feature>
<feature type="transmembrane region" description="Helical" evidence="5">
    <location>
        <begin position="333"/>
        <end position="352"/>
    </location>
</feature>
<dbReference type="GO" id="GO:0005783">
    <property type="term" value="C:endoplasmic reticulum"/>
    <property type="evidence" value="ECO:0007669"/>
    <property type="project" value="TreeGrafter"/>
</dbReference>
<keyword evidence="2 5" id="KW-0812">Transmembrane</keyword>
<dbReference type="PANTHER" id="PTHR20661:SF0">
    <property type="entry name" value="PHOSPHATIDYLINOSITOL-GLYCAN BIOSYNTHESIS CLASS W PROTEIN"/>
    <property type="match status" value="1"/>
</dbReference>
<gene>
    <name evidence="6" type="ORF">ISN45_Aa07g024230</name>
</gene>
<dbReference type="InterPro" id="IPR009447">
    <property type="entry name" value="PIGW/GWT1"/>
</dbReference>